<dbReference type="Proteomes" id="UP001153334">
    <property type="component" value="Unassembled WGS sequence"/>
</dbReference>
<dbReference type="EMBL" id="JAPESX010000599">
    <property type="protein sequence ID" value="KAJ8120541.1"/>
    <property type="molecule type" value="Genomic_DNA"/>
</dbReference>
<evidence type="ECO:0000313" key="1">
    <source>
        <dbReference type="EMBL" id="KAJ8120541.1"/>
    </source>
</evidence>
<reference evidence="1" key="1">
    <citation type="submission" date="2022-11" db="EMBL/GenBank/DDBJ databases">
        <title>Genome Sequence of Nemania bipapillata.</title>
        <authorList>
            <person name="Buettner E."/>
        </authorList>
    </citation>
    <scope>NUCLEOTIDE SEQUENCE</scope>
    <source>
        <strain evidence="1">CP14</strain>
    </source>
</reference>
<keyword evidence="2" id="KW-1185">Reference proteome</keyword>
<name>A0ACC2IZI3_9PEZI</name>
<evidence type="ECO:0000313" key="2">
    <source>
        <dbReference type="Proteomes" id="UP001153334"/>
    </source>
</evidence>
<comment type="caution">
    <text evidence="1">The sequence shown here is derived from an EMBL/GenBank/DDBJ whole genome shotgun (WGS) entry which is preliminary data.</text>
</comment>
<sequence>MSAPTPLEQIKRETLAAHRAPHLRAGHRAQPDQIDLLASISGTSGEVYHHSGPYDAALASRNRDARHAPLAAVASSNREALRATPAAHVVDAVTRKVPLHGTASVPPGHADLAGNVMCYEEGADLMRERDAAGGAYRRLSQSG</sequence>
<accession>A0ACC2IZI3</accession>
<protein>
    <submittedName>
        <fullName evidence="1">Uncharacterized protein</fullName>
    </submittedName>
</protein>
<gene>
    <name evidence="1" type="ORF">ONZ43_g2773</name>
</gene>
<proteinExistence type="predicted"/>
<organism evidence="1 2">
    <name type="scientific">Nemania bipapillata</name>
    <dbReference type="NCBI Taxonomy" id="110536"/>
    <lineage>
        <taxon>Eukaryota</taxon>
        <taxon>Fungi</taxon>
        <taxon>Dikarya</taxon>
        <taxon>Ascomycota</taxon>
        <taxon>Pezizomycotina</taxon>
        <taxon>Sordariomycetes</taxon>
        <taxon>Xylariomycetidae</taxon>
        <taxon>Xylariales</taxon>
        <taxon>Xylariaceae</taxon>
        <taxon>Nemania</taxon>
    </lineage>
</organism>